<feature type="coiled-coil region" evidence="1">
    <location>
        <begin position="1"/>
        <end position="28"/>
    </location>
</feature>
<proteinExistence type="predicted"/>
<keyword evidence="1" id="KW-0175">Coiled coil</keyword>
<comment type="caution">
    <text evidence="2">The sequence shown here is derived from an EMBL/GenBank/DDBJ whole genome shotgun (WGS) entry which is preliminary data.</text>
</comment>
<reference evidence="2" key="1">
    <citation type="journal article" date="2021" name="Open Biol.">
        <title>Shared evolutionary footprints suggest mitochondrial oxidative damage underlies multiple complex I losses in fungi.</title>
        <authorList>
            <person name="Schikora-Tamarit M.A."/>
            <person name="Marcet-Houben M."/>
            <person name="Nosek J."/>
            <person name="Gabaldon T."/>
        </authorList>
    </citation>
    <scope>NUCLEOTIDE SEQUENCE</scope>
    <source>
        <strain evidence="2">CBS2887</strain>
    </source>
</reference>
<name>A0A9P8Q325_WICPI</name>
<keyword evidence="3" id="KW-1185">Reference proteome</keyword>
<evidence type="ECO:0000256" key="1">
    <source>
        <dbReference type="SAM" id="Coils"/>
    </source>
</evidence>
<dbReference type="EMBL" id="JAEUBG010003179">
    <property type="protein sequence ID" value="KAH3683327.1"/>
    <property type="molecule type" value="Genomic_DNA"/>
</dbReference>
<accession>A0A9P8Q325</accession>
<evidence type="ECO:0000313" key="3">
    <source>
        <dbReference type="Proteomes" id="UP000774326"/>
    </source>
</evidence>
<dbReference type="OrthoDB" id="3979317at2759"/>
<sequence>MTTSEEELKSLKAQIQALEKEVHSLKQTSIFSDIQPYIPEHATKYKHIKINPIGLTYLINFKKSKILTSLRDRIAEDLHQDDPENIQLINPITGLLINLQNEKDIKFKDFEDDDGVINLDFQYRQLLNKSSCCDHHHDHEEDDDSQDEFTDDENFYSQCSCSHPH</sequence>
<dbReference type="AlphaFoldDB" id="A0A9P8Q325"/>
<evidence type="ECO:0000313" key="2">
    <source>
        <dbReference type="EMBL" id="KAH3683327.1"/>
    </source>
</evidence>
<organism evidence="2 3">
    <name type="scientific">Wickerhamomyces pijperi</name>
    <name type="common">Yeast</name>
    <name type="synonym">Pichia pijperi</name>
    <dbReference type="NCBI Taxonomy" id="599730"/>
    <lineage>
        <taxon>Eukaryota</taxon>
        <taxon>Fungi</taxon>
        <taxon>Dikarya</taxon>
        <taxon>Ascomycota</taxon>
        <taxon>Saccharomycotina</taxon>
        <taxon>Saccharomycetes</taxon>
        <taxon>Phaffomycetales</taxon>
        <taxon>Wickerhamomycetaceae</taxon>
        <taxon>Wickerhamomyces</taxon>
    </lineage>
</organism>
<protein>
    <submittedName>
        <fullName evidence="2">Uncharacterized protein</fullName>
    </submittedName>
</protein>
<gene>
    <name evidence="2" type="ORF">WICPIJ_005708</name>
</gene>
<dbReference type="Proteomes" id="UP000774326">
    <property type="component" value="Unassembled WGS sequence"/>
</dbReference>
<reference evidence="2" key="2">
    <citation type="submission" date="2021-01" db="EMBL/GenBank/DDBJ databases">
        <authorList>
            <person name="Schikora-Tamarit M.A."/>
        </authorList>
    </citation>
    <scope>NUCLEOTIDE SEQUENCE</scope>
    <source>
        <strain evidence="2">CBS2887</strain>
    </source>
</reference>